<dbReference type="Gene3D" id="4.10.60.10">
    <property type="entry name" value="Zinc finger, CCHC-type"/>
    <property type="match status" value="1"/>
</dbReference>
<dbReference type="InterPro" id="IPR036875">
    <property type="entry name" value="Znf_CCHC_sf"/>
</dbReference>
<keyword evidence="1" id="KW-0862">Zinc</keyword>
<gene>
    <name evidence="4" type="ORF">EGYM00163_LOCUS19740</name>
</gene>
<name>A0A7S4FRL1_9EUGL</name>
<evidence type="ECO:0000256" key="1">
    <source>
        <dbReference type="PROSITE-ProRule" id="PRU00047"/>
    </source>
</evidence>
<proteinExistence type="predicted"/>
<accession>A0A7S4FRL1</accession>
<dbReference type="SUPFAM" id="SSF57756">
    <property type="entry name" value="Retrovirus zinc finger-like domains"/>
    <property type="match status" value="1"/>
</dbReference>
<dbReference type="GO" id="GO:0008270">
    <property type="term" value="F:zinc ion binding"/>
    <property type="evidence" value="ECO:0007669"/>
    <property type="project" value="UniProtKB-KW"/>
</dbReference>
<dbReference type="InterPro" id="IPR001878">
    <property type="entry name" value="Znf_CCHC"/>
</dbReference>
<dbReference type="EMBL" id="HBJA01055767">
    <property type="protein sequence ID" value="CAE0808609.1"/>
    <property type="molecule type" value="Transcribed_RNA"/>
</dbReference>
<keyword evidence="1" id="KW-0479">Metal-binding</keyword>
<protein>
    <recommendedName>
        <fullName evidence="3">CCHC-type domain-containing protein</fullName>
    </recommendedName>
</protein>
<dbReference type="AlphaFoldDB" id="A0A7S4FRL1"/>
<dbReference type="SMART" id="SM00343">
    <property type="entry name" value="ZnF_C2HC"/>
    <property type="match status" value="2"/>
</dbReference>
<keyword evidence="1" id="KW-0863">Zinc-finger</keyword>
<feature type="compositionally biased region" description="Basic and acidic residues" evidence="2">
    <location>
        <begin position="255"/>
        <end position="266"/>
    </location>
</feature>
<feature type="domain" description="CCHC-type" evidence="3">
    <location>
        <begin position="3"/>
        <end position="17"/>
    </location>
</feature>
<dbReference type="Pfam" id="PF00098">
    <property type="entry name" value="zf-CCHC"/>
    <property type="match status" value="1"/>
</dbReference>
<dbReference type="PROSITE" id="PS50158">
    <property type="entry name" value="ZF_CCHC"/>
    <property type="match status" value="1"/>
</dbReference>
<organism evidence="4">
    <name type="scientific">Eutreptiella gymnastica</name>
    <dbReference type="NCBI Taxonomy" id="73025"/>
    <lineage>
        <taxon>Eukaryota</taxon>
        <taxon>Discoba</taxon>
        <taxon>Euglenozoa</taxon>
        <taxon>Euglenida</taxon>
        <taxon>Spirocuta</taxon>
        <taxon>Euglenophyceae</taxon>
        <taxon>Eutreptiales</taxon>
        <taxon>Eutreptiaceae</taxon>
        <taxon>Eutreptiella</taxon>
    </lineage>
</organism>
<sequence>MVKCYECGGEGHMARDCANKRGQQPNQDRPQSGDTWPNGKPKIWCDHCNKTVAHTTAECRRASRPTSNSYHPYAPRPDSWKSEMREMLAELLPDKASTLRMQNCANGVRLTFQRLTKESDVAWVKQNVNQATNAYAEGHCVTFGTKSATEQRDAVQRLTGLKDGYSKQAVQVAAIITEVDTDGLHIEPQIPSLNIRGDQEDTIMMDTTPTATVDPSTETRLAKVEGDVSKIQGDLHVMNQKIATMPGDIVKALREDRESERRREADESPALTQPVPTGTMVLMKRAKDLGAPLDPPAVGGSAWVVRKEDTGARVPLHVFVAAVPGTASPNYTVLAYRADGSLNTTAPCPCSLENFMQEADARNLAIVI</sequence>
<reference evidence="4" key="1">
    <citation type="submission" date="2021-01" db="EMBL/GenBank/DDBJ databases">
        <authorList>
            <person name="Corre E."/>
            <person name="Pelletier E."/>
            <person name="Niang G."/>
            <person name="Scheremetjew M."/>
            <person name="Finn R."/>
            <person name="Kale V."/>
            <person name="Holt S."/>
            <person name="Cochrane G."/>
            <person name="Meng A."/>
            <person name="Brown T."/>
            <person name="Cohen L."/>
        </authorList>
    </citation>
    <scope>NUCLEOTIDE SEQUENCE</scope>
    <source>
        <strain evidence="4">CCMP1594</strain>
    </source>
</reference>
<dbReference type="GO" id="GO:0003676">
    <property type="term" value="F:nucleic acid binding"/>
    <property type="evidence" value="ECO:0007669"/>
    <property type="project" value="InterPro"/>
</dbReference>
<feature type="region of interest" description="Disordered" evidence="2">
    <location>
        <begin position="255"/>
        <end position="275"/>
    </location>
</feature>
<feature type="region of interest" description="Disordered" evidence="2">
    <location>
        <begin position="16"/>
        <end position="38"/>
    </location>
</feature>
<evidence type="ECO:0000259" key="3">
    <source>
        <dbReference type="PROSITE" id="PS50158"/>
    </source>
</evidence>
<evidence type="ECO:0000313" key="4">
    <source>
        <dbReference type="EMBL" id="CAE0808609.1"/>
    </source>
</evidence>
<evidence type="ECO:0000256" key="2">
    <source>
        <dbReference type="SAM" id="MobiDB-lite"/>
    </source>
</evidence>
<feature type="compositionally biased region" description="Polar residues" evidence="2">
    <location>
        <begin position="21"/>
        <end position="35"/>
    </location>
</feature>